<evidence type="ECO:0000313" key="2">
    <source>
        <dbReference type="Proteomes" id="UP000682782"/>
    </source>
</evidence>
<protein>
    <submittedName>
        <fullName evidence="1">Threonylcarbamoyl-AMP synthase</fullName>
    </submittedName>
</protein>
<name>A0AC61N3M8_9FIRM</name>
<dbReference type="EMBL" id="CP068393">
    <property type="protein sequence ID" value="QUC68609.1"/>
    <property type="molecule type" value="Genomic_DNA"/>
</dbReference>
<keyword evidence="2" id="KW-1185">Reference proteome</keyword>
<accession>A0AC61N3M8</accession>
<proteinExistence type="predicted"/>
<reference evidence="1" key="1">
    <citation type="submission" date="2021-01" db="EMBL/GenBank/DDBJ databases">
        <title>Complete genome sequence of Clostridiales bacterium R-7.</title>
        <authorList>
            <person name="Mahoney-Kurpe S.C."/>
            <person name="Palevich N."/>
            <person name="Koike S."/>
            <person name="Moon C.D."/>
            <person name="Attwood G.T."/>
        </authorList>
    </citation>
    <scope>NUCLEOTIDE SEQUENCE</scope>
    <source>
        <strain evidence="1">R-7</strain>
    </source>
</reference>
<organism evidence="1 2">
    <name type="scientific">Aristaeella hokkaidonensis</name>
    <dbReference type="NCBI Taxonomy" id="3046382"/>
    <lineage>
        <taxon>Bacteria</taxon>
        <taxon>Bacillati</taxon>
        <taxon>Bacillota</taxon>
        <taxon>Clostridia</taxon>
        <taxon>Eubacteriales</taxon>
        <taxon>Aristaeellaceae</taxon>
        <taxon>Aristaeella</taxon>
    </lineage>
</organism>
<sequence length="347" mass="36900">MDLKTDLLLPSPETYALASEILEKGGLVAFPTETVYGLGANALDSEAVLSVFAAKGRPADNPLIVHIHDQSQLEPLCDLPDGAQALMDKFWPGPLTILCPKKPAIPDTVTAGLPTVAVRMPSHPVARALLQACSLPIAAPSANSSGRPSPTTAAHVMEDMNTKIPLIIDGGMCDVGVESTVLDLCHGAPVVLRPGGITPGMISSVLGCEVQVAGSVLRPLRENETALSPGMRYKHYAPHAVVTLVEGPEERVVPLLRMLYAQQEAEGVKSCVLCFSEHVKELADCHPHDIGSSSDPSEIAHRLFDILRRLDEENMEAVFSEVIPPEGVGLAVMNRLGRAAAFRTIQA</sequence>
<dbReference type="Proteomes" id="UP000682782">
    <property type="component" value="Chromosome"/>
</dbReference>
<gene>
    <name evidence="1" type="ORF">JYE49_05220</name>
</gene>
<evidence type="ECO:0000313" key="1">
    <source>
        <dbReference type="EMBL" id="QUC68609.1"/>
    </source>
</evidence>